<dbReference type="InterPro" id="IPR046226">
    <property type="entry name" value="DUF6259"/>
</dbReference>
<dbReference type="OrthoDB" id="5077666at2"/>
<dbReference type="KEGG" id="ccot:CCAX7_25350"/>
<proteinExistence type="predicted"/>
<dbReference type="EMBL" id="AP025739">
    <property type="protein sequence ID" value="BDI30484.1"/>
    <property type="molecule type" value="Genomic_DNA"/>
</dbReference>
<dbReference type="Gene3D" id="3.20.20.70">
    <property type="entry name" value="Aldolase class I"/>
    <property type="match status" value="1"/>
</dbReference>
<evidence type="ECO:0000313" key="2">
    <source>
        <dbReference type="EMBL" id="BDI30484.1"/>
    </source>
</evidence>
<gene>
    <name evidence="2" type="ORF">CCAX7_25350</name>
</gene>
<keyword evidence="3" id="KW-1185">Reference proteome</keyword>
<dbReference type="AlphaFoldDB" id="A0A402CVP8"/>
<reference evidence="2 3" key="1">
    <citation type="journal article" date="2019" name="Int. J. Syst. Evol. Microbiol.">
        <title>Capsulimonas corticalis gen. nov., sp. nov., an aerobic capsulated bacterium, of a novel bacterial order, Capsulimonadales ord. nov., of the class Armatimonadia of the phylum Armatimonadetes.</title>
        <authorList>
            <person name="Li J."/>
            <person name="Kudo C."/>
            <person name="Tonouchi A."/>
        </authorList>
    </citation>
    <scope>NUCLEOTIDE SEQUENCE [LARGE SCALE GENOMIC DNA]</scope>
    <source>
        <strain evidence="2 3">AX-7</strain>
    </source>
</reference>
<dbReference type="Pfam" id="PF19773">
    <property type="entry name" value="DUF6259"/>
    <property type="match status" value="1"/>
</dbReference>
<accession>A0A402CVP8</accession>
<evidence type="ECO:0000259" key="1">
    <source>
        <dbReference type="Pfam" id="PF19773"/>
    </source>
</evidence>
<dbReference type="InterPro" id="IPR013785">
    <property type="entry name" value="Aldolase_TIM"/>
</dbReference>
<dbReference type="Proteomes" id="UP000287394">
    <property type="component" value="Chromosome"/>
</dbReference>
<dbReference type="SUPFAM" id="SSF51445">
    <property type="entry name" value="(Trans)glycosidases"/>
    <property type="match status" value="1"/>
</dbReference>
<protein>
    <recommendedName>
        <fullName evidence="1">DUF6259 domain-containing protein</fullName>
    </recommendedName>
</protein>
<organism evidence="2 3">
    <name type="scientific">Capsulimonas corticalis</name>
    <dbReference type="NCBI Taxonomy" id="2219043"/>
    <lineage>
        <taxon>Bacteria</taxon>
        <taxon>Bacillati</taxon>
        <taxon>Armatimonadota</taxon>
        <taxon>Armatimonadia</taxon>
        <taxon>Capsulimonadales</taxon>
        <taxon>Capsulimonadaceae</taxon>
        <taxon>Capsulimonas</taxon>
    </lineage>
</organism>
<dbReference type="InterPro" id="IPR017853">
    <property type="entry name" value="GH"/>
</dbReference>
<name>A0A402CVP8_9BACT</name>
<feature type="domain" description="DUF6259" evidence="1">
    <location>
        <begin position="405"/>
        <end position="555"/>
    </location>
</feature>
<sequence>MHSSTLTYESSAETFAKPETFQISGPGLTLTFSLSDGRLALAQMQREDGKTLLHCEAEDELAHSGAVGNPLAVIVRRGPGMGQRFGLEAFRITGMSRGERRLLAYFDHETLPLQFALEVSVEGHVASWRGQAGWNGDETWEADFYLPLFSRIVFDHAETDRAILPANSGSVFSGLNGRAVCRTYIGNFASPVMLAEGGGRGLALLDDNLADYAAEPGACVQRAFCAGSFFPPALEGEERLAGEEDLGPFVGVRHTRRFRAVSELGLTDDDMTAENWSRTHEAPMELRGDAADFGPIRTYAYHGSWKAGALWLRERRAHVALRRSPAQWWRNTTFVSEDMGDAMVRRNQSFHDYPTLLENKRAIGSDVFHLPGFHDAEMLGDTHNWQNRGDYHYAAENLGGPSAARAGVDAVHRAGGRVFYYVEGLILWKRSRIGKSRGRDWALLQEDGTPYEHYKGFWHPCPACPEWADWLAESCADIVRSLGVDGFFIDSIGATDYHRCFNPAHNHPHPDIWTWGVRDLLRRVRAAVDRVNPETVLLIEGAADLAREFVDGSLSHTHDWSKDSFGVPLLRFLHPEMRVFESWGDSPAKSPRARHIWNAVHGHRIYAHEPARAQMGDLARRTRRYFDSFPEITEAPMSVADIEVSSPGAIAALFESLPPVVTVGSTSGAACEIDLTLPLGMAAGVLFDRVTGDRVPVHAGTARVALEGHDFRAYEVRV</sequence>
<evidence type="ECO:0000313" key="3">
    <source>
        <dbReference type="Proteomes" id="UP000287394"/>
    </source>
</evidence>
<dbReference type="RefSeq" id="WP_119321436.1">
    <property type="nucleotide sequence ID" value="NZ_AP025739.1"/>
</dbReference>